<dbReference type="STRING" id="341036.SAMN05660649_02743"/>
<name>A0A1I2UQ07_9FIRM</name>
<dbReference type="Proteomes" id="UP000199337">
    <property type="component" value="Unassembled WGS sequence"/>
</dbReference>
<protein>
    <submittedName>
        <fullName evidence="1">Uncharacterized protein</fullName>
    </submittedName>
</protein>
<evidence type="ECO:0000313" key="1">
    <source>
        <dbReference type="EMBL" id="SFG79193.1"/>
    </source>
</evidence>
<accession>A0A1I2UQ07</accession>
<dbReference type="RefSeq" id="WP_092471945.1">
    <property type="nucleotide sequence ID" value="NZ_FOOX01000009.1"/>
</dbReference>
<dbReference type="EMBL" id="FOOX01000009">
    <property type="protein sequence ID" value="SFG79193.1"/>
    <property type="molecule type" value="Genomic_DNA"/>
</dbReference>
<keyword evidence="2" id="KW-1185">Reference proteome</keyword>
<sequence>MKEVNTRYGILKGVAYIEHYPDGTLKSCVVTEHNELKTPYGKLVPLFEDNEVRRKPGKPVTFYPGGYLKNLPLQNQTGIPTPLGVLPAEYLAFYEDGSLHRVFPLDGKLSAYWTEEDERNHAYEMEFHLSSGRFKSRVIGIQFYPDGSVKSISLWPGELVAVDSPLGPIKVRTGLSFYPGGQLKTLEPARPTPVQTPLGTLYAYNCQALGLNGDVNSLCFSAAGALISLMTSTDEIELAGKSGERHLFRPGLTPNLFNPEILDPVPLKIEFADNKMLLYQEGMKEFDLRDYTFVIKPLVLQTGCSGCSSCMGCS</sequence>
<reference evidence="2" key="1">
    <citation type="submission" date="2016-10" db="EMBL/GenBank/DDBJ databases">
        <authorList>
            <person name="Varghese N."/>
            <person name="Submissions S."/>
        </authorList>
    </citation>
    <scope>NUCLEOTIDE SEQUENCE [LARGE SCALE GENOMIC DNA]</scope>
    <source>
        <strain evidence="2">DSM 17038</strain>
    </source>
</reference>
<dbReference type="OrthoDB" id="594021at2"/>
<proteinExistence type="predicted"/>
<gene>
    <name evidence="1" type="ORF">SAMN05660649_02743</name>
</gene>
<organism evidence="1 2">
    <name type="scientific">Desulfotruncus arcticus DSM 17038</name>
    <dbReference type="NCBI Taxonomy" id="1121424"/>
    <lineage>
        <taxon>Bacteria</taxon>
        <taxon>Bacillati</taxon>
        <taxon>Bacillota</taxon>
        <taxon>Clostridia</taxon>
        <taxon>Eubacteriales</taxon>
        <taxon>Desulfallaceae</taxon>
        <taxon>Desulfotruncus</taxon>
    </lineage>
</organism>
<evidence type="ECO:0000313" key="2">
    <source>
        <dbReference type="Proteomes" id="UP000199337"/>
    </source>
</evidence>
<dbReference type="AlphaFoldDB" id="A0A1I2UQ07"/>